<evidence type="ECO:0000313" key="2">
    <source>
        <dbReference type="Proteomes" id="UP000699462"/>
    </source>
</evidence>
<organism evidence="1 2">
    <name type="scientific">Paragonimus westermani</name>
    <dbReference type="NCBI Taxonomy" id="34504"/>
    <lineage>
        <taxon>Eukaryota</taxon>
        <taxon>Metazoa</taxon>
        <taxon>Spiralia</taxon>
        <taxon>Lophotrochozoa</taxon>
        <taxon>Platyhelminthes</taxon>
        <taxon>Trematoda</taxon>
        <taxon>Digenea</taxon>
        <taxon>Plagiorchiida</taxon>
        <taxon>Troglotremata</taxon>
        <taxon>Troglotrematidae</taxon>
        <taxon>Paragonimus</taxon>
    </lineage>
</organism>
<dbReference type="Proteomes" id="UP000699462">
    <property type="component" value="Unassembled WGS sequence"/>
</dbReference>
<reference evidence="1 2" key="1">
    <citation type="submission" date="2019-07" db="EMBL/GenBank/DDBJ databases">
        <title>Annotation for the trematode Paragonimus westermani.</title>
        <authorList>
            <person name="Choi Y.-J."/>
        </authorList>
    </citation>
    <scope>NUCLEOTIDE SEQUENCE [LARGE SCALE GENOMIC DNA]</scope>
    <source>
        <strain evidence="1">180907_Pwestermani</strain>
    </source>
</reference>
<accession>A0A8T0DIC1</accession>
<proteinExistence type="predicted"/>
<dbReference type="AlphaFoldDB" id="A0A8T0DIC1"/>
<dbReference type="EMBL" id="JTDF01003655">
    <property type="protein sequence ID" value="KAF8567619.1"/>
    <property type="molecule type" value="Genomic_DNA"/>
</dbReference>
<protein>
    <submittedName>
        <fullName evidence="1">Uncharacterized protein</fullName>
    </submittedName>
</protein>
<sequence>MKYWLVSFPSHYKPKFILDVREHQTRTDVVMLIPTSNTLISQSHWWYSLLIAPRPYCPSTWCCLLEFPVSCTVRSKTSETAIYKSTPLHRISCRLELFNFLSAQFSRTLPTFQSTT</sequence>
<comment type="caution">
    <text evidence="1">The sequence shown here is derived from an EMBL/GenBank/DDBJ whole genome shotgun (WGS) entry which is preliminary data.</text>
</comment>
<keyword evidence="2" id="KW-1185">Reference proteome</keyword>
<gene>
    <name evidence="1" type="ORF">P879_08879</name>
</gene>
<name>A0A8T0DIC1_9TREM</name>
<evidence type="ECO:0000313" key="1">
    <source>
        <dbReference type="EMBL" id="KAF8567619.1"/>
    </source>
</evidence>